<dbReference type="EMBL" id="JACHGT010000002">
    <property type="protein sequence ID" value="MBB6033053.1"/>
    <property type="molecule type" value="Genomic_DNA"/>
</dbReference>
<organism evidence="3 4">
    <name type="scientific">Phytomonospora endophytica</name>
    <dbReference type="NCBI Taxonomy" id="714109"/>
    <lineage>
        <taxon>Bacteria</taxon>
        <taxon>Bacillati</taxon>
        <taxon>Actinomycetota</taxon>
        <taxon>Actinomycetes</taxon>
        <taxon>Micromonosporales</taxon>
        <taxon>Micromonosporaceae</taxon>
        <taxon>Phytomonospora</taxon>
    </lineage>
</organism>
<protein>
    <recommendedName>
        <fullName evidence="2">Excalibur calcium-binding domain-containing protein</fullName>
    </recommendedName>
</protein>
<dbReference type="SMART" id="SM00894">
    <property type="entry name" value="Excalibur"/>
    <property type="match status" value="1"/>
</dbReference>
<dbReference type="InterPro" id="IPR008613">
    <property type="entry name" value="Excalibur_Ca-bd_domain"/>
</dbReference>
<sequence>MRTTLRKNPLTVLGAFAVAAIAGLWIAAGAVAWSGPADAEPGRGAVAEDATADDPFTAEPAPAEGPADPRFASCGEANEAGYGYYFMGEDPEYYWYDDADGNGVACEE</sequence>
<feature type="region of interest" description="Disordered" evidence="1">
    <location>
        <begin position="35"/>
        <end position="72"/>
    </location>
</feature>
<proteinExistence type="predicted"/>
<evidence type="ECO:0000259" key="2">
    <source>
        <dbReference type="SMART" id="SM00894"/>
    </source>
</evidence>
<feature type="compositionally biased region" description="Low complexity" evidence="1">
    <location>
        <begin position="58"/>
        <end position="69"/>
    </location>
</feature>
<name>A0A841FDG3_9ACTN</name>
<feature type="domain" description="Excalibur calcium-binding" evidence="2">
    <location>
        <begin position="70"/>
        <end position="107"/>
    </location>
</feature>
<dbReference type="AlphaFoldDB" id="A0A841FDG3"/>
<accession>A0A841FDG3</accession>
<dbReference type="Pfam" id="PF05901">
    <property type="entry name" value="Excalibur"/>
    <property type="match status" value="1"/>
</dbReference>
<evidence type="ECO:0000313" key="3">
    <source>
        <dbReference type="EMBL" id="MBB6033053.1"/>
    </source>
</evidence>
<dbReference type="RefSeq" id="WP_184785969.1">
    <property type="nucleotide sequence ID" value="NZ_BONT01000022.1"/>
</dbReference>
<evidence type="ECO:0000256" key="1">
    <source>
        <dbReference type="SAM" id="MobiDB-lite"/>
    </source>
</evidence>
<gene>
    <name evidence="3" type="ORF">HNR73_000900</name>
</gene>
<comment type="caution">
    <text evidence="3">The sequence shown here is derived from an EMBL/GenBank/DDBJ whole genome shotgun (WGS) entry which is preliminary data.</text>
</comment>
<dbReference type="Proteomes" id="UP000548476">
    <property type="component" value="Unassembled WGS sequence"/>
</dbReference>
<reference evidence="3 4" key="1">
    <citation type="submission" date="2020-08" db="EMBL/GenBank/DDBJ databases">
        <title>Genomic Encyclopedia of Type Strains, Phase IV (KMG-IV): sequencing the most valuable type-strain genomes for metagenomic binning, comparative biology and taxonomic classification.</title>
        <authorList>
            <person name="Goeker M."/>
        </authorList>
    </citation>
    <scope>NUCLEOTIDE SEQUENCE [LARGE SCALE GENOMIC DNA]</scope>
    <source>
        <strain evidence="3 4">YIM 65646</strain>
    </source>
</reference>
<keyword evidence="4" id="KW-1185">Reference proteome</keyword>
<evidence type="ECO:0000313" key="4">
    <source>
        <dbReference type="Proteomes" id="UP000548476"/>
    </source>
</evidence>